<evidence type="ECO:0000313" key="4">
    <source>
        <dbReference type="Proteomes" id="UP000326939"/>
    </source>
</evidence>
<comment type="caution">
    <text evidence="3">The sequence shown here is derived from an EMBL/GenBank/DDBJ whole genome shotgun (WGS) entry which is preliminary data.</text>
</comment>
<dbReference type="PANTHER" id="PTHR47471:SF1">
    <property type="entry name" value="PROTEIN ESSENTIAL FOR POTEXVIRUS ACCUMULATION 1"/>
    <property type="match status" value="1"/>
</dbReference>
<gene>
    <name evidence="3" type="ORF">DKX38_021716</name>
</gene>
<evidence type="ECO:0000256" key="1">
    <source>
        <dbReference type="SAM" id="MobiDB-lite"/>
    </source>
</evidence>
<feature type="signal peptide" evidence="2">
    <location>
        <begin position="1"/>
        <end position="21"/>
    </location>
</feature>
<evidence type="ECO:0000313" key="3">
    <source>
        <dbReference type="EMBL" id="KAB5527869.1"/>
    </source>
</evidence>
<protein>
    <submittedName>
        <fullName evidence="3">Uncharacterized protein</fullName>
    </submittedName>
</protein>
<dbReference type="Proteomes" id="UP000326939">
    <property type="component" value="Chromosome 14"/>
</dbReference>
<evidence type="ECO:0000256" key="2">
    <source>
        <dbReference type="SAM" id="SignalP"/>
    </source>
</evidence>
<accession>A0A5N5K893</accession>
<proteinExistence type="predicted"/>
<reference evidence="4" key="1">
    <citation type="journal article" date="2019" name="Gigascience">
        <title>De novo genome assembly of the endangered Acer yangbiense, a plant species with extremely small populations endemic to Yunnan Province, China.</title>
        <authorList>
            <person name="Yang J."/>
            <person name="Wariss H.M."/>
            <person name="Tao L."/>
            <person name="Zhang R."/>
            <person name="Yun Q."/>
            <person name="Hollingsworth P."/>
            <person name="Dao Z."/>
            <person name="Luo G."/>
            <person name="Guo H."/>
            <person name="Ma Y."/>
            <person name="Sun W."/>
        </authorList>
    </citation>
    <scope>NUCLEOTIDE SEQUENCE [LARGE SCALE GENOMIC DNA]</scope>
    <source>
        <strain evidence="4">cv. br00</strain>
    </source>
</reference>
<feature type="chain" id="PRO_5024467114" evidence="2">
    <location>
        <begin position="22"/>
        <end position="273"/>
    </location>
</feature>
<dbReference type="EMBL" id="VDCV01000014">
    <property type="protein sequence ID" value="KAB5527869.1"/>
    <property type="molecule type" value="Genomic_DNA"/>
</dbReference>
<organism evidence="3 4">
    <name type="scientific">Salix brachista</name>
    <dbReference type="NCBI Taxonomy" id="2182728"/>
    <lineage>
        <taxon>Eukaryota</taxon>
        <taxon>Viridiplantae</taxon>
        <taxon>Streptophyta</taxon>
        <taxon>Embryophyta</taxon>
        <taxon>Tracheophyta</taxon>
        <taxon>Spermatophyta</taxon>
        <taxon>Magnoliopsida</taxon>
        <taxon>eudicotyledons</taxon>
        <taxon>Gunneridae</taxon>
        <taxon>Pentapetalae</taxon>
        <taxon>rosids</taxon>
        <taxon>fabids</taxon>
        <taxon>Malpighiales</taxon>
        <taxon>Salicaceae</taxon>
        <taxon>Saliceae</taxon>
        <taxon>Salix</taxon>
    </lineage>
</organism>
<dbReference type="AlphaFoldDB" id="A0A5N5K893"/>
<sequence>MKHVVPLLSAGLIRLIFICHGDLTPPKTPTPNKQVPTVSYSQGSVENTSTFSLDRGNFSSSGIPMSNISFNSQYSGAISEKRSESGPLRYGRTKVLDVYWMTDMQSHQLSNWFGQVPSLTLEETLSSDAPQISKEGSLGRNSKGSSQPRRAQLGNKEDVPRSESLNDLMGGHETYSDGLSHERKTPYQGLPPVILEFSDFSLRDADMVWNQLQKDSENSQERWLEAGFFGIDLQVQLSNASKDSPFLLLGDAMPHLGPKARPPPGFAGTKPNE</sequence>
<keyword evidence="4" id="KW-1185">Reference proteome</keyword>
<feature type="region of interest" description="Disordered" evidence="1">
    <location>
        <begin position="129"/>
        <end position="185"/>
    </location>
</feature>
<dbReference type="PANTHER" id="PTHR47471">
    <property type="entry name" value="GYF DOMAIN-CONTAINING PROTEIN"/>
    <property type="match status" value="1"/>
</dbReference>
<feature type="compositionally biased region" description="Polar residues" evidence="1">
    <location>
        <begin position="139"/>
        <end position="149"/>
    </location>
</feature>
<keyword evidence="2" id="KW-0732">Signal</keyword>
<name>A0A5N5K893_9ROSI</name>